<dbReference type="Proteomes" id="UP001303046">
    <property type="component" value="Unassembled WGS sequence"/>
</dbReference>
<evidence type="ECO:0000313" key="1">
    <source>
        <dbReference type="EMBL" id="KAK6738885.1"/>
    </source>
</evidence>
<dbReference type="EMBL" id="JAVFWL010000002">
    <property type="protein sequence ID" value="KAK6738885.1"/>
    <property type="molecule type" value="Genomic_DNA"/>
</dbReference>
<name>A0ABR1CN70_NECAM</name>
<evidence type="ECO:0000313" key="2">
    <source>
        <dbReference type="Proteomes" id="UP001303046"/>
    </source>
</evidence>
<gene>
    <name evidence="1" type="primary">Necator_chrII.g8573</name>
    <name evidence="1" type="ORF">RB195_020778</name>
</gene>
<sequence length="173" mass="19804">MINGCSVAVRGSAVTTRSIGALIFFVFSVFQSANGIKCWLWHLDRLPNEQVSPDIRGVLTQCHFRMDVPCFTRKISFSAYTTVEFLSKRRNECYIDPNHGTQVRCVCDTDNCSTNCTNIVDMWRKSPDFKTTGPHAKCMDRYEKACVRDKIKPPVKGENMEEEYNRTIDEEEG</sequence>
<protein>
    <submittedName>
        <fullName evidence="1">Uncharacterized protein</fullName>
    </submittedName>
</protein>
<keyword evidence="2" id="KW-1185">Reference proteome</keyword>
<comment type="caution">
    <text evidence="1">The sequence shown here is derived from an EMBL/GenBank/DDBJ whole genome shotgun (WGS) entry which is preliminary data.</text>
</comment>
<proteinExistence type="predicted"/>
<accession>A0ABR1CN70</accession>
<organism evidence="1 2">
    <name type="scientific">Necator americanus</name>
    <name type="common">Human hookworm</name>
    <dbReference type="NCBI Taxonomy" id="51031"/>
    <lineage>
        <taxon>Eukaryota</taxon>
        <taxon>Metazoa</taxon>
        <taxon>Ecdysozoa</taxon>
        <taxon>Nematoda</taxon>
        <taxon>Chromadorea</taxon>
        <taxon>Rhabditida</taxon>
        <taxon>Rhabditina</taxon>
        <taxon>Rhabditomorpha</taxon>
        <taxon>Strongyloidea</taxon>
        <taxon>Ancylostomatidae</taxon>
        <taxon>Bunostominae</taxon>
        <taxon>Necator</taxon>
    </lineage>
</organism>
<reference evidence="1 2" key="1">
    <citation type="submission" date="2023-08" db="EMBL/GenBank/DDBJ databases">
        <title>A Necator americanus chromosomal reference genome.</title>
        <authorList>
            <person name="Ilik V."/>
            <person name="Petrzelkova K.J."/>
            <person name="Pardy F."/>
            <person name="Fuh T."/>
            <person name="Niatou-Singa F.S."/>
            <person name="Gouil Q."/>
            <person name="Baker L."/>
            <person name="Ritchie M.E."/>
            <person name="Jex A.R."/>
            <person name="Gazzola D."/>
            <person name="Li H."/>
            <person name="Toshio Fujiwara R."/>
            <person name="Zhan B."/>
            <person name="Aroian R.V."/>
            <person name="Pafco B."/>
            <person name="Schwarz E.M."/>
        </authorList>
    </citation>
    <scope>NUCLEOTIDE SEQUENCE [LARGE SCALE GENOMIC DNA]</scope>
    <source>
        <strain evidence="1 2">Aroian</strain>
        <tissue evidence="1">Whole animal</tissue>
    </source>
</reference>